<dbReference type="EMBL" id="PIQG01000001">
    <property type="protein sequence ID" value="RUO79236.1"/>
    <property type="molecule type" value="Genomic_DNA"/>
</dbReference>
<evidence type="ECO:0000313" key="3">
    <source>
        <dbReference type="Proteomes" id="UP000288279"/>
    </source>
</evidence>
<name>A0A432ZMZ6_9GAMM</name>
<gene>
    <name evidence="2" type="ORF">CWI83_01610</name>
</gene>
<protein>
    <recommendedName>
        <fullName evidence="4">DUF3080 domain-containing protein</fullName>
    </recommendedName>
</protein>
<sequence>MSDKQDYNVKNNLKRCAKRCSATALLIGAVLFTSGCSEQPAALEVHDDYLERVSRVVEQPLPAPLLPAAQALQYPEVRELQLELAPVKLSLLDSLRLDDCSVGQTIAELNSSMGRLKSGLRRYYTDKLLVSQLQQCALQIQAENQELAAELTELAALKQAQQQQAKQLAFAQEPALRNALSASRESLDKVDSATFAPNFDALQVVLQVMSNQPLPEQARVEAALEQLENDRYLPALWRSMQLLNANLSRGNALLKHTADAARCDSPATTQTATVLRTIFAKYFAQALQQQVAGFSQQAYQLEPILNELEQHHQARALSDHLSQLQTLNTEIRANMRAQAELWQSFFKACRFTPGA</sequence>
<dbReference type="Proteomes" id="UP000288279">
    <property type="component" value="Unassembled WGS sequence"/>
</dbReference>
<accession>A0A432ZMZ6</accession>
<evidence type="ECO:0008006" key="4">
    <source>
        <dbReference type="Google" id="ProtNLM"/>
    </source>
</evidence>
<reference evidence="2 3" key="1">
    <citation type="journal article" date="2011" name="Front. Microbiol.">
        <title>Genomic signatures of strain selection and enhancement in Bacillus atrophaeus var. globigii, a historical biowarfare simulant.</title>
        <authorList>
            <person name="Gibbons H.S."/>
            <person name="Broomall S.M."/>
            <person name="McNew L.A."/>
            <person name="Daligault H."/>
            <person name="Chapman C."/>
            <person name="Bruce D."/>
            <person name="Karavis M."/>
            <person name="Krepps M."/>
            <person name="McGregor P.A."/>
            <person name="Hong C."/>
            <person name="Park K.H."/>
            <person name="Akmal A."/>
            <person name="Feldman A."/>
            <person name="Lin J.S."/>
            <person name="Chang W.E."/>
            <person name="Higgs B.W."/>
            <person name="Demirev P."/>
            <person name="Lindquist J."/>
            <person name="Liem A."/>
            <person name="Fochler E."/>
            <person name="Read T.D."/>
            <person name="Tapia R."/>
            <person name="Johnson S."/>
            <person name="Bishop-Lilly K.A."/>
            <person name="Detter C."/>
            <person name="Han C."/>
            <person name="Sozhamannan S."/>
            <person name="Rosenzweig C.N."/>
            <person name="Skowronski E.W."/>
        </authorList>
    </citation>
    <scope>NUCLEOTIDE SEQUENCE [LARGE SCALE GENOMIC DNA]</scope>
    <source>
        <strain evidence="2 3">PIT1</strain>
    </source>
</reference>
<keyword evidence="1" id="KW-0175">Coiled coil</keyword>
<keyword evidence="3" id="KW-1185">Reference proteome</keyword>
<dbReference type="OrthoDB" id="5760979at2"/>
<comment type="caution">
    <text evidence="2">The sequence shown here is derived from an EMBL/GenBank/DDBJ whole genome shotgun (WGS) entry which is preliminary data.</text>
</comment>
<evidence type="ECO:0000313" key="2">
    <source>
        <dbReference type="EMBL" id="RUO79236.1"/>
    </source>
</evidence>
<dbReference type="Pfam" id="PF11279">
    <property type="entry name" value="DUF3080"/>
    <property type="match status" value="1"/>
</dbReference>
<organism evidence="2 3">
    <name type="scientific">Pseudidiomarina taiwanensis</name>
    <dbReference type="NCBI Taxonomy" id="337250"/>
    <lineage>
        <taxon>Bacteria</taxon>
        <taxon>Pseudomonadati</taxon>
        <taxon>Pseudomonadota</taxon>
        <taxon>Gammaproteobacteria</taxon>
        <taxon>Alteromonadales</taxon>
        <taxon>Idiomarinaceae</taxon>
        <taxon>Pseudidiomarina</taxon>
    </lineage>
</organism>
<proteinExistence type="predicted"/>
<dbReference type="InterPro" id="IPR021431">
    <property type="entry name" value="DUF3080"/>
</dbReference>
<feature type="coiled-coil region" evidence="1">
    <location>
        <begin position="130"/>
        <end position="164"/>
    </location>
</feature>
<dbReference type="AlphaFoldDB" id="A0A432ZMZ6"/>
<dbReference type="RefSeq" id="WP_126824802.1">
    <property type="nucleotide sequence ID" value="NZ_PIQG01000001.1"/>
</dbReference>
<evidence type="ECO:0000256" key="1">
    <source>
        <dbReference type="SAM" id="Coils"/>
    </source>
</evidence>